<dbReference type="EMBL" id="AP025226">
    <property type="protein sequence ID" value="BDB99435.1"/>
    <property type="molecule type" value="Genomic_DNA"/>
</dbReference>
<dbReference type="KEGG" id="scas:SACC_24520"/>
<dbReference type="PANTHER" id="PTHR34236">
    <property type="entry name" value="DIMETHYL SULFOXIDE REDUCTASE TRANSCRIPTIONAL ACTIVATOR"/>
    <property type="match status" value="1"/>
</dbReference>
<dbReference type="RefSeq" id="WP_229569750.1">
    <property type="nucleotide sequence ID" value="NZ_AP025226.1"/>
</dbReference>
<dbReference type="Pfam" id="PF04967">
    <property type="entry name" value="HTH_10"/>
    <property type="match status" value="1"/>
</dbReference>
<organism evidence="2 3">
    <name type="scientific">Saccharolobus caldissimus</name>
    <dbReference type="NCBI Taxonomy" id="1702097"/>
    <lineage>
        <taxon>Archaea</taxon>
        <taxon>Thermoproteota</taxon>
        <taxon>Thermoprotei</taxon>
        <taxon>Sulfolobales</taxon>
        <taxon>Sulfolobaceae</taxon>
        <taxon>Saccharolobus</taxon>
    </lineage>
</organism>
<gene>
    <name evidence="2" type="ORF">SACC_24520</name>
</gene>
<feature type="domain" description="HTH bat-type" evidence="1">
    <location>
        <begin position="156"/>
        <end position="205"/>
    </location>
</feature>
<dbReference type="InterPro" id="IPR007050">
    <property type="entry name" value="HTH_bacterioopsin"/>
</dbReference>
<evidence type="ECO:0000313" key="3">
    <source>
        <dbReference type="Proteomes" id="UP001319921"/>
    </source>
</evidence>
<name>A0AAQ4CUF4_9CREN</name>
<evidence type="ECO:0000259" key="1">
    <source>
        <dbReference type="Pfam" id="PF04967"/>
    </source>
</evidence>
<sequence>MDKVRNSPYLKVKIIGTHDNCWSNKLDFNIKLINFQVIGGYVRSTLLVPRFKRRKTLKLLKDYYRIFIINNYQDFSSKSLITITKDLRDFSILNTLYKYPTIFLNNQYLNDGKEVWEFVTFSSVYNEIINELKGQLTIKKIEVSNYIPLLKPNLNSKEIQILYMAFKKGFFDFPRKTSIRALSKLLNIDEATLTYYLRAAERKLIQNVIDGDINDNKNDLV</sequence>
<dbReference type="Proteomes" id="UP001319921">
    <property type="component" value="Chromosome"/>
</dbReference>
<dbReference type="AlphaFoldDB" id="A0AAQ4CUF4"/>
<protein>
    <submittedName>
        <fullName evidence="2">Bacterio-opsin activator</fullName>
    </submittedName>
</protein>
<keyword evidence="3" id="KW-1185">Reference proteome</keyword>
<dbReference type="GeneID" id="68867173"/>
<evidence type="ECO:0000313" key="2">
    <source>
        <dbReference type="EMBL" id="BDB99435.1"/>
    </source>
</evidence>
<reference evidence="2 3" key="1">
    <citation type="journal article" date="2022" name="Microbiol. Resour. Announc.">
        <title>Complete Genome Sequence of the Hyperthermophilic and Acidophilic Archaeon Saccharolobus caldissimus Strain HS-3T.</title>
        <authorList>
            <person name="Sakai H.D."/>
            <person name="Kurosawa N."/>
        </authorList>
    </citation>
    <scope>NUCLEOTIDE SEQUENCE [LARGE SCALE GENOMIC DNA]</scope>
    <source>
        <strain evidence="2 3">JCM32116</strain>
    </source>
</reference>
<proteinExistence type="predicted"/>
<dbReference type="PANTHER" id="PTHR34236:SF1">
    <property type="entry name" value="DIMETHYL SULFOXIDE REDUCTASE TRANSCRIPTIONAL ACTIVATOR"/>
    <property type="match status" value="1"/>
</dbReference>
<accession>A0AAQ4CUF4</accession>